<keyword evidence="8" id="KW-1185">Reference proteome</keyword>
<dbReference type="PRINTS" id="PR00368">
    <property type="entry name" value="FADPNR"/>
</dbReference>
<dbReference type="Pfam" id="PF07992">
    <property type="entry name" value="Pyr_redox_2"/>
    <property type="match status" value="1"/>
</dbReference>
<accession>A0ABQ5TB94</accession>
<feature type="domain" description="FAD/NAD(P)-binding" evidence="6">
    <location>
        <begin position="17"/>
        <end position="344"/>
    </location>
</feature>
<dbReference type="InterPro" id="IPR051169">
    <property type="entry name" value="NADH-Q_oxidoreductase"/>
</dbReference>
<proteinExistence type="inferred from homology"/>
<dbReference type="PANTHER" id="PTHR42913">
    <property type="entry name" value="APOPTOSIS-INDUCING FACTOR 1"/>
    <property type="match status" value="1"/>
</dbReference>
<keyword evidence="5" id="KW-0560">Oxidoreductase</keyword>
<dbReference type="InterPro" id="IPR023753">
    <property type="entry name" value="FAD/NAD-binding_dom"/>
</dbReference>
<comment type="caution">
    <text evidence="7">The sequence shown here is derived from an EMBL/GenBank/DDBJ whole genome shotgun (WGS) entry which is preliminary data.</text>
</comment>
<protein>
    <submittedName>
        <fullName evidence="7">NADH dehydrogenase</fullName>
    </submittedName>
</protein>
<dbReference type="PRINTS" id="PR00411">
    <property type="entry name" value="PNDRDTASEI"/>
</dbReference>
<dbReference type="Gene3D" id="3.50.50.100">
    <property type="match status" value="1"/>
</dbReference>
<dbReference type="PANTHER" id="PTHR42913:SF3">
    <property type="entry name" value="64 KDA MITOCHONDRIAL NADH DEHYDROGENASE (EUROFUNG)"/>
    <property type="match status" value="1"/>
</dbReference>
<evidence type="ECO:0000256" key="5">
    <source>
        <dbReference type="ARBA" id="ARBA00023002"/>
    </source>
</evidence>
<reference evidence="7" key="1">
    <citation type="journal article" date="2014" name="Int. J. Syst. Evol. Microbiol.">
        <title>Complete genome of a new Firmicutes species belonging to the dominant human colonic microbiota ('Ruminococcus bicirculans') reveals two chromosomes and a selective capacity to utilize plant glucans.</title>
        <authorList>
            <consortium name="NISC Comparative Sequencing Program"/>
            <person name="Wegmann U."/>
            <person name="Louis P."/>
            <person name="Goesmann A."/>
            <person name="Henrissat B."/>
            <person name="Duncan S.H."/>
            <person name="Flint H.J."/>
        </authorList>
    </citation>
    <scope>NUCLEOTIDE SEQUENCE</scope>
    <source>
        <strain evidence="7">VKM B-1499</strain>
    </source>
</reference>
<keyword evidence="4" id="KW-0274">FAD</keyword>
<dbReference type="EMBL" id="BSFD01000011">
    <property type="protein sequence ID" value="GLK50095.1"/>
    <property type="molecule type" value="Genomic_DNA"/>
</dbReference>
<dbReference type="RefSeq" id="WP_271166255.1">
    <property type="nucleotide sequence ID" value="NZ_BSFD01000011.1"/>
</dbReference>
<dbReference type="Proteomes" id="UP001143509">
    <property type="component" value="Unassembled WGS sequence"/>
</dbReference>
<reference evidence="7" key="2">
    <citation type="submission" date="2023-01" db="EMBL/GenBank/DDBJ databases">
        <authorList>
            <person name="Sun Q."/>
            <person name="Evtushenko L."/>
        </authorList>
    </citation>
    <scope>NUCLEOTIDE SEQUENCE</scope>
    <source>
        <strain evidence="7">VKM B-1499</strain>
    </source>
</reference>
<sequence length="438" mass="46276">MTQPTPRLATAAPGRVHDIVIIGGGAGGLELAARLGRKFGPPEGRRRVLLIDRSIFHLWKPSLHEVAAGSLDSHQEGLSYPVLARRNHFSFALGDLTGLDPTSKTLTLGEIRDQDGAVLVKPRTLSFNTLVLAIGSGSNLFNTPGAAEHAHLLEDVADAEAFNKRLTAAFLASAYSDERTLNIAIVGAGATGVELSTELIEGHDELSAGLAPDQKFDLNITIVEAAPRILGGLPETVSTKAAHALEAKGVRLLTDAKVDAVHADRLETSRGPVPADLIVWAAGVKAADTNRDLGLTTGRINQFVVDDHLRASAPGVYAMGDCAEAPGPDGRPVPARAQAAAQQAAYLSKALSDPSRDPGPYVYRDKGSLVSLGGDRGVGSLMGNLGGPNFLIEGLIAKWAYMALHLDHHRAILGVRRTALLALSRLLHRRVSGRLKLH</sequence>
<evidence type="ECO:0000256" key="4">
    <source>
        <dbReference type="ARBA" id="ARBA00022827"/>
    </source>
</evidence>
<name>A0ABQ5TB94_9CAUL</name>
<evidence type="ECO:0000313" key="7">
    <source>
        <dbReference type="EMBL" id="GLK50095.1"/>
    </source>
</evidence>
<evidence type="ECO:0000313" key="8">
    <source>
        <dbReference type="Proteomes" id="UP001143509"/>
    </source>
</evidence>
<gene>
    <name evidence="7" type="primary">ndh</name>
    <name evidence="7" type="ORF">GCM10017620_30690</name>
</gene>
<comment type="similarity">
    <text evidence="2">Belongs to the NADH dehydrogenase family.</text>
</comment>
<dbReference type="SUPFAM" id="SSF51905">
    <property type="entry name" value="FAD/NAD(P)-binding domain"/>
    <property type="match status" value="1"/>
</dbReference>
<evidence type="ECO:0000259" key="6">
    <source>
        <dbReference type="Pfam" id="PF07992"/>
    </source>
</evidence>
<dbReference type="InterPro" id="IPR036188">
    <property type="entry name" value="FAD/NAD-bd_sf"/>
</dbReference>
<evidence type="ECO:0000256" key="3">
    <source>
        <dbReference type="ARBA" id="ARBA00022630"/>
    </source>
</evidence>
<evidence type="ECO:0000256" key="2">
    <source>
        <dbReference type="ARBA" id="ARBA00005272"/>
    </source>
</evidence>
<comment type="cofactor">
    <cofactor evidence="1">
        <name>FAD</name>
        <dbReference type="ChEBI" id="CHEBI:57692"/>
    </cofactor>
</comment>
<evidence type="ECO:0000256" key="1">
    <source>
        <dbReference type="ARBA" id="ARBA00001974"/>
    </source>
</evidence>
<organism evidence="7 8">
    <name type="scientific">Brevundimonas intermedia</name>
    <dbReference type="NCBI Taxonomy" id="74315"/>
    <lineage>
        <taxon>Bacteria</taxon>
        <taxon>Pseudomonadati</taxon>
        <taxon>Pseudomonadota</taxon>
        <taxon>Alphaproteobacteria</taxon>
        <taxon>Caulobacterales</taxon>
        <taxon>Caulobacteraceae</taxon>
        <taxon>Brevundimonas</taxon>
    </lineage>
</organism>
<keyword evidence="3" id="KW-0285">Flavoprotein</keyword>